<comment type="caution">
    <text evidence="1">The sequence shown here is derived from an EMBL/GenBank/DDBJ whole genome shotgun (WGS) entry which is preliminary data.</text>
</comment>
<evidence type="ECO:0000313" key="2">
    <source>
        <dbReference type="Proteomes" id="UP000886998"/>
    </source>
</evidence>
<sequence length="88" mass="9587">MSKQNQYYPMDITFGDCSYDGDIGNVVCTLEISERFALAASDFESGTMLTHSCGPSTSSSANTSCWTFSHQARLARLADFSLLAEKPC</sequence>
<protein>
    <submittedName>
        <fullName evidence="1">Uncharacterized protein</fullName>
    </submittedName>
</protein>
<organism evidence="1 2">
    <name type="scientific">Trichonephila inaurata madagascariensis</name>
    <dbReference type="NCBI Taxonomy" id="2747483"/>
    <lineage>
        <taxon>Eukaryota</taxon>
        <taxon>Metazoa</taxon>
        <taxon>Ecdysozoa</taxon>
        <taxon>Arthropoda</taxon>
        <taxon>Chelicerata</taxon>
        <taxon>Arachnida</taxon>
        <taxon>Araneae</taxon>
        <taxon>Araneomorphae</taxon>
        <taxon>Entelegynae</taxon>
        <taxon>Araneoidea</taxon>
        <taxon>Nephilidae</taxon>
        <taxon>Trichonephila</taxon>
        <taxon>Trichonephila inaurata</taxon>
    </lineage>
</organism>
<keyword evidence="2" id="KW-1185">Reference proteome</keyword>
<gene>
    <name evidence="1" type="ORF">TNIN_118431</name>
</gene>
<proteinExistence type="predicted"/>
<evidence type="ECO:0000313" key="1">
    <source>
        <dbReference type="EMBL" id="GFS47074.1"/>
    </source>
</evidence>
<dbReference type="AlphaFoldDB" id="A0A8X6II91"/>
<name>A0A8X6II91_9ARAC</name>
<reference evidence="1" key="1">
    <citation type="submission" date="2020-08" db="EMBL/GenBank/DDBJ databases">
        <title>Multicomponent nature underlies the extraordinary mechanical properties of spider dragline silk.</title>
        <authorList>
            <person name="Kono N."/>
            <person name="Nakamura H."/>
            <person name="Mori M."/>
            <person name="Yoshida Y."/>
            <person name="Ohtoshi R."/>
            <person name="Malay A.D."/>
            <person name="Moran D.A.P."/>
            <person name="Tomita M."/>
            <person name="Numata K."/>
            <person name="Arakawa K."/>
        </authorList>
    </citation>
    <scope>NUCLEOTIDE SEQUENCE</scope>
</reference>
<dbReference type="EMBL" id="BMAV01026072">
    <property type="protein sequence ID" value="GFS47074.1"/>
    <property type="molecule type" value="Genomic_DNA"/>
</dbReference>
<dbReference type="Proteomes" id="UP000886998">
    <property type="component" value="Unassembled WGS sequence"/>
</dbReference>
<accession>A0A8X6II91</accession>